<dbReference type="NCBIfam" id="NF001140">
    <property type="entry name" value="PRK00147.1"/>
    <property type="match status" value="1"/>
</dbReference>
<keyword evidence="4 13" id="KW-0963">Cytoplasm</keyword>
<evidence type="ECO:0000313" key="14">
    <source>
        <dbReference type="EMBL" id="ANE41700.1"/>
    </source>
</evidence>
<dbReference type="PATRIC" id="fig|93466.3.peg.1447"/>
<proteinExistence type="inferred from homology"/>
<dbReference type="GO" id="GO:0008616">
    <property type="term" value="P:tRNA queuosine(34) biosynthetic process"/>
    <property type="evidence" value="ECO:0007669"/>
    <property type="project" value="UniProtKB-UniRule"/>
</dbReference>
<evidence type="ECO:0000256" key="9">
    <source>
        <dbReference type="ARBA" id="ARBA00061210"/>
    </source>
</evidence>
<evidence type="ECO:0000256" key="12">
    <source>
        <dbReference type="ARBA" id="ARBA00076160"/>
    </source>
</evidence>
<comment type="catalytic activity">
    <reaction evidence="8 13">
        <text>7-aminomethyl-7-carbaguanosine(34) in tRNA + S-adenosyl-L-methionine = epoxyqueuosine(34) in tRNA + adenine + L-methionine + 2 H(+)</text>
        <dbReference type="Rhea" id="RHEA:32155"/>
        <dbReference type="Rhea" id="RHEA-COMP:10342"/>
        <dbReference type="Rhea" id="RHEA-COMP:18582"/>
        <dbReference type="ChEBI" id="CHEBI:15378"/>
        <dbReference type="ChEBI" id="CHEBI:16708"/>
        <dbReference type="ChEBI" id="CHEBI:57844"/>
        <dbReference type="ChEBI" id="CHEBI:59789"/>
        <dbReference type="ChEBI" id="CHEBI:82833"/>
        <dbReference type="ChEBI" id="CHEBI:194443"/>
        <dbReference type="EC" id="2.4.99.17"/>
    </reaction>
</comment>
<dbReference type="EC" id="2.4.99.17" evidence="10 13"/>
<keyword evidence="6 13" id="KW-0949">S-adenosyl-L-methionine</keyword>
<comment type="subunit">
    <text evidence="3 13">Monomer.</text>
</comment>
<evidence type="ECO:0000313" key="16">
    <source>
        <dbReference type="Proteomes" id="UP000077096"/>
    </source>
</evidence>
<reference evidence="14 16" key="1">
    <citation type="submission" date="2014-08" db="EMBL/GenBank/DDBJ databases">
        <title>Fervidobacterium pennivorans DYC genome.</title>
        <authorList>
            <person name="Wushke S."/>
        </authorList>
    </citation>
    <scope>NUCLEOTIDE SEQUENCE [LARGE SCALE GENOMIC DNA]</scope>
    <source>
        <strain evidence="14 16">DYC</strain>
    </source>
</reference>
<comment type="function">
    <text evidence="13">Transfers and isomerizes the ribose moiety from AdoMet to the 7-aminomethyl group of 7-deazaguanine (preQ1-tRNA) to give epoxyqueuosine (oQ-tRNA).</text>
</comment>
<dbReference type="Gene3D" id="3.40.1780.10">
    <property type="entry name" value="QueA-like"/>
    <property type="match status" value="1"/>
</dbReference>
<keyword evidence="5 13" id="KW-0808">Transferase</keyword>
<evidence type="ECO:0000256" key="13">
    <source>
        <dbReference type="HAMAP-Rule" id="MF_00113"/>
    </source>
</evidence>
<keyword evidence="7 13" id="KW-0671">Queuosine biosynthesis</keyword>
<dbReference type="Pfam" id="PF02547">
    <property type="entry name" value="Queuosine_synth"/>
    <property type="match status" value="1"/>
</dbReference>
<name>A0A172T3Z3_FERPE</name>
<evidence type="ECO:0000256" key="3">
    <source>
        <dbReference type="ARBA" id="ARBA00011245"/>
    </source>
</evidence>
<evidence type="ECO:0000256" key="7">
    <source>
        <dbReference type="ARBA" id="ARBA00022785"/>
    </source>
</evidence>
<evidence type="ECO:0000256" key="11">
    <source>
        <dbReference type="ARBA" id="ARBA00069325"/>
    </source>
</evidence>
<dbReference type="OrthoDB" id="9805933at2"/>
<dbReference type="InterPro" id="IPR003699">
    <property type="entry name" value="QueA"/>
</dbReference>
<reference evidence="15" key="2">
    <citation type="journal article" date="2020" name="mSystems">
        <title>Genome- and Community-Level Interaction Insights into Carbon Utilization and Element Cycling Functions of Hydrothermarchaeota in Hydrothermal Sediment.</title>
        <authorList>
            <person name="Zhou Z."/>
            <person name="Liu Y."/>
            <person name="Xu W."/>
            <person name="Pan J."/>
            <person name="Luo Z.H."/>
            <person name="Li M."/>
        </authorList>
    </citation>
    <scope>NUCLEOTIDE SEQUENCE [LARGE SCALE GENOMIC DNA]</scope>
    <source>
        <strain evidence="15">SpSt-640</strain>
    </source>
</reference>
<keyword evidence="15" id="KW-0413">Isomerase</keyword>
<accession>A0A172T3Z3</accession>
<protein>
    <recommendedName>
        <fullName evidence="11 13">S-adenosylmethionine:tRNA ribosyltransferase-isomerase</fullName>
        <ecNumber evidence="10 13">2.4.99.17</ecNumber>
    </recommendedName>
    <alternativeName>
        <fullName evidence="12 13">Queuosine biosynthesis protein QueA</fullName>
    </alternativeName>
</protein>
<evidence type="ECO:0000256" key="8">
    <source>
        <dbReference type="ARBA" id="ARBA00052751"/>
    </source>
</evidence>
<evidence type="ECO:0000256" key="5">
    <source>
        <dbReference type="ARBA" id="ARBA00022679"/>
    </source>
</evidence>
<dbReference type="InterPro" id="IPR036100">
    <property type="entry name" value="QueA_sf"/>
</dbReference>
<dbReference type="GO" id="GO:0051075">
    <property type="term" value="F:S-adenosylmethionine:tRNA ribosyltransferase-isomerase activity"/>
    <property type="evidence" value="ECO:0007669"/>
    <property type="project" value="UniProtKB-EC"/>
</dbReference>
<dbReference type="UniPathway" id="UPA00392"/>
<evidence type="ECO:0000256" key="2">
    <source>
        <dbReference type="ARBA" id="ARBA00004691"/>
    </source>
</evidence>
<comment type="pathway">
    <text evidence="2 13">tRNA modification; tRNA-queuosine biosynthesis.</text>
</comment>
<dbReference type="AlphaFoldDB" id="A0A172T3Z3"/>
<sequence length="347" mass="39431">MKPVDLYKLEAYDYTLPEELIAQEPVEPRDHSRLMVVNRKTQEIEHRIFKDIVEYLNAGDLLVFNTSKVIPARIIGRKPTGAKVELLLLEKIEPGVWKCLVKPGKAIKEGTEIIFDVHNNEIALTAKCVGRAEEGTRLVEFSTKNDNEIFALGKVPLPHYISNDNIDFERYQTVYAKYEGSVAAPTAGLHFTEQLLERIREKGILTAEVVLHVGIGTFRPVKVEDIRQHKMHEEYYVVPEETVHIIEQVKNEGGKVFAVGTTSVRTLETIARLPKAPSYSGKTDIFIYPSFEFKLVDALITNFHLPKSSLIMLVSAFAGYELIMKAYKIAVEERYRFFSFGDAMLIL</sequence>
<evidence type="ECO:0000313" key="15">
    <source>
        <dbReference type="EMBL" id="HGQ77415.1"/>
    </source>
</evidence>
<dbReference type="EMBL" id="DTBH01000128">
    <property type="protein sequence ID" value="HGQ77415.1"/>
    <property type="molecule type" value="Genomic_DNA"/>
</dbReference>
<dbReference type="PANTHER" id="PTHR30307:SF0">
    <property type="entry name" value="S-ADENOSYLMETHIONINE:TRNA RIBOSYLTRANSFERASE-ISOMERASE"/>
    <property type="match status" value="1"/>
</dbReference>
<organism evidence="14 16">
    <name type="scientific">Fervidobacterium pennivorans</name>
    <dbReference type="NCBI Taxonomy" id="93466"/>
    <lineage>
        <taxon>Bacteria</taxon>
        <taxon>Thermotogati</taxon>
        <taxon>Thermotogota</taxon>
        <taxon>Thermotogae</taxon>
        <taxon>Thermotogales</taxon>
        <taxon>Fervidobacteriaceae</taxon>
        <taxon>Fervidobacterium</taxon>
    </lineage>
</organism>
<gene>
    <name evidence="13 15" type="primary">queA</name>
    <name evidence="15" type="ORF">ENU12_05830</name>
    <name evidence="14" type="ORF">JM64_06820</name>
</gene>
<evidence type="ECO:0000256" key="10">
    <source>
        <dbReference type="ARBA" id="ARBA00066503"/>
    </source>
</evidence>
<dbReference type="InterPro" id="IPR042119">
    <property type="entry name" value="QueA_dom2"/>
</dbReference>
<evidence type="ECO:0000256" key="4">
    <source>
        <dbReference type="ARBA" id="ARBA00022490"/>
    </source>
</evidence>
<dbReference type="FunFam" id="2.40.10.240:FF:000002">
    <property type="entry name" value="S-adenosylmethionine:tRNA ribosyltransferase-isomerase"/>
    <property type="match status" value="1"/>
</dbReference>
<dbReference type="Proteomes" id="UP000077096">
    <property type="component" value="Chromosome"/>
</dbReference>
<evidence type="ECO:0000256" key="1">
    <source>
        <dbReference type="ARBA" id="ARBA00004496"/>
    </source>
</evidence>
<dbReference type="EMBL" id="CP011393">
    <property type="protein sequence ID" value="ANE41700.1"/>
    <property type="molecule type" value="Genomic_DNA"/>
</dbReference>
<dbReference type="KEGG" id="fng:JM64_06820"/>
<comment type="subcellular location">
    <subcellularLocation>
        <location evidence="1 13">Cytoplasm</location>
    </subcellularLocation>
</comment>
<dbReference type="InterPro" id="IPR042118">
    <property type="entry name" value="QueA_dom1"/>
</dbReference>
<dbReference type="Gene3D" id="2.40.10.240">
    <property type="entry name" value="QueA-like"/>
    <property type="match status" value="1"/>
</dbReference>
<comment type="similarity">
    <text evidence="9 13">Belongs to the QueA family.</text>
</comment>
<dbReference type="FunFam" id="3.40.1780.10:FF:000001">
    <property type="entry name" value="S-adenosylmethionine:tRNA ribosyltransferase-isomerase"/>
    <property type="match status" value="1"/>
</dbReference>
<dbReference type="HAMAP" id="MF_00113">
    <property type="entry name" value="QueA"/>
    <property type="match status" value="1"/>
</dbReference>
<dbReference type="GO" id="GO:0005737">
    <property type="term" value="C:cytoplasm"/>
    <property type="evidence" value="ECO:0007669"/>
    <property type="project" value="UniProtKB-SubCell"/>
</dbReference>
<dbReference type="SUPFAM" id="SSF111337">
    <property type="entry name" value="QueA-like"/>
    <property type="match status" value="1"/>
</dbReference>
<dbReference type="NCBIfam" id="TIGR00113">
    <property type="entry name" value="queA"/>
    <property type="match status" value="1"/>
</dbReference>
<keyword evidence="15" id="KW-0328">Glycosyltransferase</keyword>
<evidence type="ECO:0000256" key="6">
    <source>
        <dbReference type="ARBA" id="ARBA00022691"/>
    </source>
</evidence>
<dbReference type="PANTHER" id="PTHR30307">
    <property type="entry name" value="S-ADENOSYLMETHIONINE:TRNA RIBOSYLTRANSFERASE-ISOMERASE"/>
    <property type="match status" value="1"/>
</dbReference>